<evidence type="ECO:0000256" key="1">
    <source>
        <dbReference type="ARBA" id="ARBA00010272"/>
    </source>
</evidence>
<gene>
    <name evidence="3" type="ORF">KEM09_20255</name>
</gene>
<dbReference type="InterPro" id="IPR051614">
    <property type="entry name" value="UPF0045_domain"/>
</dbReference>
<keyword evidence="4" id="KW-1185">Reference proteome</keyword>
<dbReference type="PANTHER" id="PTHR33777:SF1">
    <property type="entry name" value="UPF0045 PROTEIN ECM15"/>
    <property type="match status" value="1"/>
</dbReference>
<dbReference type="Proteomes" id="UP000721861">
    <property type="component" value="Unassembled WGS sequence"/>
</dbReference>
<organism evidence="3 4">
    <name type="scientific">Carboxylicivirga mesophila</name>
    <dbReference type="NCBI Taxonomy" id="1166478"/>
    <lineage>
        <taxon>Bacteria</taxon>
        <taxon>Pseudomonadati</taxon>
        <taxon>Bacteroidota</taxon>
        <taxon>Bacteroidia</taxon>
        <taxon>Marinilabiliales</taxon>
        <taxon>Marinilabiliaceae</taxon>
        <taxon>Carboxylicivirga</taxon>
    </lineage>
</organism>
<dbReference type="InterPro" id="IPR029756">
    <property type="entry name" value="MTH1187/YkoF-like"/>
</dbReference>
<name>A0ABS5KG21_9BACT</name>
<proteinExistence type="inferred from homology"/>
<dbReference type="RefSeq" id="WP_212231361.1">
    <property type="nucleotide sequence ID" value="NZ_JAGUCN010000033.1"/>
</dbReference>
<reference evidence="3 4" key="1">
    <citation type="journal article" date="2014" name="Int. J. Syst. Evol. Microbiol.">
        <title>Carboxylicivirga gen. nov. in the family Marinilabiliaceae with two novel species, Carboxylicivirga mesophila sp. nov. and Carboxylicivirga taeanensis sp. nov., and reclassification of Cytophaga fermentans as Saccharicrinis fermentans gen. nov., comb. nov.</title>
        <authorList>
            <person name="Yang S.H."/>
            <person name="Seo H.S."/>
            <person name="Woo J.H."/>
            <person name="Oh H.M."/>
            <person name="Jang H."/>
            <person name="Lee J.H."/>
            <person name="Kim S.J."/>
            <person name="Kwon K.K."/>
        </authorList>
    </citation>
    <scope>NUCLEOTIDE SEQUENCE [LARGE SCALE GENOMIC DNA]</scope>
    <source>
        <strain evidence="3 4">JCM 18290</strain>
    </source>
</reference>
<evidence type="ECO:0000313" key="4">
    <source>
        <dbReference type="Proteomes" id="UP000721861"/>
    </source>
</evidence>
<evidence type="ECO:0000313" key="3">
    <source>
        <dbReference type="EMBL" id="MBS2213752.1"/>
    </source>
</evidence>
<dbReference type="Pfam" id="PF01910">
    <property type="entry name" value="Thiamine_BP"/>
    <property type="match status" value="1"/>
</dbReference>
<feature type="domain" description="Thiamine-binding protein" evidence="2">
    <location>
        <begin position="1"/>
        <end position="91"/>
    </location>
</feature>
<dbReference type="InterPro" id="IPR002767">
    <property type="entry name" value="Thiamine_BP"/>
</dbReference>
<dbReference type="EMBL" id="JAGUCN010000033">
    <property type="protein sequence ID" value="MBS2213752.1"/>
    <property type="molecule type" value="Genomic_DNA"/>
</dbReference>
<sequence>MAVQVLPMSDNHDMYGLVDAAIKVIENSGLKYKVTPFETVIEGSYDDVMALVEKVQEACFISGAQKLLCNLKIQSDHTGYVTIEDKMAKYE</sequence>
<comment type="similarity">
    <text evidence="1">Belongs to the UPF0045 family.</text>
</comment>
<dbReference type="Gene3D" id="3.30.70.930">
    <property type="match status" value="1"/>
</dbReference>
<comment type="caution">
    <text evidence="3">The sequence shown here is derived from an EMBL/GenBank/DDBJ whole genome shotgun (WGS) entry which is preliminary data.</text>
</comment>
<evidence type="ECO:0000259" key="2">
    <source>
        <dbReference type="Pfam" id="PF01910"/>
    </source>
</evidence>
<dbReference type="PANTHER" id="PTHR33777">
    <property type="entry name" value="UPF0045 PROTEIN ECM15"/>
    <property type="match status" value="1"/>
</dbReference>
<accession>A0ABS5KG21</accession>
<protein>
    <submittedName>
        <fullName evidence="3">Thiamine-binding protein</fullName>
    </submittedName>
</protein>
<dbReference type="SUPFAM" id="SSF89957">
    <property type="entry name" value="MTH1187/YkoF-like"/>
    <property type="match status" value="1"/>
</dbReference>